<evidence type="ECO:0000256" key="4">
    <source>
        <dbReference type="ARBA" id="ARBA00022960"/>
    </source>
</evidence>
<gene>
    <name evidence="9" type="ORF">BCHO_0909</name>
</gene>
<dbReference type="eggNOG" id="COG2348">
    <property type="taxonomic scope" value="Bacteria"/>
</dbReference>
<dbReference type="SUPFAM" id="SSF55729">
    <property type="entry name" value="Acyl-CoA N-acyltransferases (Nat)"/>
    <property type="match status" value="2"/>
</dbReference>
<evidence type="ECO:0000256" key="3">
    <source>
        <dbReference type="ARBA" id="ARBA00022679"/>
    </source>
</evidence>
<dbReference type="PANTHER" id="PTHR36174">
    <property type="entry name" value="LIPID II:GLYCINE GLYCYLTRANSFERASE"/>
    <property type="match status" value="1"/>
</dbReference>
<comment type="similarity">
    <text evidence="1">Belongs to the FemABX family.</text>
</comment>
<dbReference type="AlphaFoldDB" id="A0A087AG50"/>
<dbReference type="InterPro" id="IPR003447">
    <property type="entry name" value="FEMABX"/>
</dbReference>
<dbReference type="GO" id="GO:0071555">
    <property type="term" value="P:cell wall organization"/>
    <property type="evidence" value="ECO:0007669"/>
    <property type="project" value="UniProtKB-KW"/>
</dbReference>
<feature type="coiled-coil region" evidence="8">
    <location>
        <begin position="253"/>
        <end position="280"/>
    </location>
</feature>
<dbReference type="InterPro" id="IPR050644">
    <property type="entry name" value="PG_Glycine_Bridge_Synth"/>
</dbReference>
<keyword evidence="5" id="KW-0573">Peptidoglycan synthesis</keyword>
<protein>
    <submittedName>
        <fullName evidence="9">FemAB-like protein</fullName>
    </submittedName>
</protein>
<reference evidence="9 10" key="1">
    <citation type="submission" date="2014-03" db="EMBL/GenBank/DDBJ databases">
        <title>Genomics of Bifidobacteria.</title>
        <authorList>
            <person name="Ventura M."/>
            <person name="Milani C."/>
            <person name="Lugli G.A."/>
        </authorList>
    </citation>
    <scope>NUCLEOTIDE SEQUENCE [LARGE SCALE GENOMIC DNA]</scope>
    <source>
        <strain evidence="9 10">LMG 10510</strain>
    </source>
</reference>
<proteinExistence type="inferred from homology"/>
<dbReference type="GO" id="GO:0008360">
    <property type="term" value="P:regulation of cell shape"/>
    <property type="evidence" value="ECO:0007669"/>
    <property type="project" value="UniProtKB-KW"/>
</dbReference>
<dbReference type="PANTHER" id="PTHR36174:SF2">
    <property type="entry name" value="AMINOACYLTRANSFERASE FEMA"/>
    <property type="match status" value="1"/>
</dbReference>
<keyword evidence="8" id="KW-0175">Coiled coil</keyword>
<evidence type="ECO:0000313" key="9">
    <source>
        <dbReference type="EMBL" id="KFI57750.1"/>
    </source>
</evidence>
<dbReference type="STRING" id="35760.BCHO_0909"/>
<keyword evidence="2" id="KW-0963">Cytoplasm</keyword>
<keyword evidence="7" id="KW-0961">Cell wall biogenesis/degradation</keyword>
<dbReference type="GO" id="GO:0009252">
    <property type="term" value="P:peptidoglycan biosynthetic process"/>
    <property type="evidence" value="ECO:0007669"/>
    <property type="project" value="UniProtKB-KW"/>
</dbReference>
<accession>A0A087AG50</accession>
<keyword evidence="4" id="KW-0133">Cell shape</keyword>
<evidence type="ECO:0000256" key="6">
    <source>
        <dbReference type="ARBA" id="ARBA00023315"/>
    </source>
</evidence>
<keyword evidence="6" id="KW-0012">Acyltransferase</keyword>
<dbReference type="Pfam" id="PF02388">
    <property type="entry name" value="FemAB"/>
    <property type="match status" value="1"/>
</dbReference>
<dbReference type="PROSITE" id="PS51191">
    <property type="entry name" value="FEMABX"/>
    <property type="match status" value="1"/>
</dbReference>
<sequence length="421" mass="47473">MRQFVFADLTRDEFAGFAAHARHGNFQQTVMMADLRVAQGQTIDYVGVREHGAVVAAALVATHGSGLTAFSTIADGPLCDLDDRELTVFLIDHIAAMAKRRRHAVHLDITPEQPYRLRDAQGEPLPGQTGEPDTAMMADLKAAGMAHGGFTRGYTAVPRWRFLKDLDGVADGAALLKTFSKRTQWSVKRAQSMGVEVRRVGPDELGVFASIEQQTAERRHFEYRGEQYFRKFAKAFGDDVHFLVAQINTQAYHDAMQRKRDDLQKLVDDLDAKLAQRETTKLRRRHNEESNNLAAATKRYEEAATLLERGRFIPVAASMFVTVPQETVYLFSGSVEEYKPFYASALIQYEAMLHLCVERGVPRYNFYGIDGVFDDPDSEGRGVLEFKQGFDGYVEELPGEFMRVLRPAVYKLERLAHRIRG</sequence>
<dbReference type="Gene3D" id="3.40.630.30">
    <property type="match status" value="2"/>
</dbReference>
<dbReference type="GO" id="GO:0016755">
    <property type="term" value="F:aminoacyltransferase activity"/>
    <property type="evidence" value="ECO:0007669"/>
    <property type="project" value="InterPro"/>
</dbReference>
<comment type="caution">
    <text evidence="9">The sequence shown here is derived from an EMBL/GenBank/DDBJ whole genome shotgun (WGS) entry which is preliminary data.</text>
</comment>
<dbReference type="OrthoDB" id="9785911at2"/>
<dbReference type="Gene3D" id="1.20.58.90">
    <property type="match status" value="1"/>
</dbReference>
<evidence type="ECO:0000256" key="8">
    <source>
        <dbReference type="SAM" id="Coils"/>
    </source>
</evidence>
<evidence type="ECO:0000256" key="5">
    <source>
        <dbReference type="ARBA" id="ARBA00022984"/>
    </source>
</evidence>
<keyword evidence="10" id="KW-1185">Reference proteome</keyword>
<evidence type="ECO:0000256" key="2">
    <source>
        <dbReference type="ARBA" id="ARBA00022490"/>
    </source>
</evidence>
<keyword evidence="3" id="KW-0808">Transferase</keyword>
<evidence type="ECO:0000313" key="10">
    <source>
        <dbReference type="Proteomes" id="UP000028995"/>
    </source>
</evidence>
<dbReference type="EMBL" id="JGYU01000003">
    <property type="protein sequence ID" value="KFI57750.1"/>
    <property type="molecule type" value="Genomic_DNA"/>
</dbReference>
<dbReference type="RefSeq" id="WP_024541071.1">
    <property type="nucleotide sequence ID" value="NZ_JGYU01000003.1"/>
</dbReference>
<name>A0A087AG50_9BIFI</name>
<evidence type="ECO:0000256" key="1">
    <source>
        <dbReference type="ARBA" id="ARBA00009943"/>
    </source>
</evidence>
<dbReference type="Proteomes" id="UP000028995">
    <property type="component" value="Unassembled WGS sequence"/>
</dbReference>
<dbReference type="InterPro" id="IPR016181">
    <property type="entry name" value="Acyl_CoA_acyltransferase"/>
</dbReference>
<organism evidence="9 10">
    <name type="scientific">Bifidobacterium choerinum</name>
    <dbReference type="NCBI Taxonomy" id="35760"/>
    <lineage>
        <taxon>Bacteria</taxon>
        <taxon>Bacillati</taxon>
        <taxon>Actinomycetota</taxon>
        <taxon>Actinomycetes</taxon>
        <taxon>Bifidobacteriales</taxon>
        <taxon>Bifidobacteriaceae</taxon>
        <taxon>Bifidobacterium</taxon>
    </lineage>
</organism>
<evidence type="ECO:0000256" key="7">
    <source>
        <dbReference type="ARBA" id="ARBA00023316"/>
    </source>
</evidence>